<dbReference type="Proteomes" id="UP000520592">
    <property type="component" value="Unassembled WGS sequence"/>
</dbReference>
<dbReference type="PANTHER" id="PTHR43409">
    <property type="entry name" value="ANAEROBIC MAGNESIUM-PROTOPORPHYRIN IX MONOMETHYL ESTER CYCLASE-RELATED"/>
    <property type="match status" value="1"/>
</dbReference>
<dbReference type="GO" id="GO:0051536">
    <property type="term" value="F:iron-sulfur cluster binding"/>
    <property type="evidence" value="ECO:0007669"/>
    <property type="project" value="UniProtKB-KW"/>
</dbReference>
<protein>
    <submittedName>
        <fullName evidence="8">Radical SAM protein</fullName>
    </submittedName>
</protein>
<sequence length="1404" mass="157308">MGYVVVFIATRWGSELGGINVFNTGLAKGMAKILPKDSCCICYVAEMPAGPSLMDGVELRKYSGDADLIADDILSQHFSSELLPRGVLVVGHDVKTGQIAIDCVNTLKKKVRESEIISAVVSHMDYAEYGRNKGQTLSQVTSRSRAQHETVAAADFAFAVGPLLESNFQIARKRGDKGKGRVHRLIPGAAEIQCQPEDERQGLRFFISGRLNREDDTIKNGFLAIDALLEAYQTQRELGQGRWSNRGCLYACGVDPIEDEELLTPLMMRARSSTAFEIEAQPFSTDQGQMYQWLASSHIALMPSWHEGFGLTGWEALCAGVPLVCSRQSGLALLIEDLRQQLPSVPFESVEFVSLAGSIKPGISNEQDRTTIAQALIRIVNDYPRRKKAAAMLAKSLQAEYTWDRCAYVLIEQIGWDFPSSVNWRTRQKVASRDTTGAEESGTIALALEACADGHIERDWSVLCSAFNAFSNLGKNAGIAERKYLLQQLETIGQALSQALEGQLQIDSGETHLTIRDTGYLDLCWRYMAASSSIAPSFREFTRLIAPEMLNAICSDSFLCRELLYYVCRFAKEFPHRSKSLATKFLKPFTLLLENDNLVQVRLARIAIVYPEILLVIKPGIHLKEYEAETARCQKLLALPHDVTSLLHEAPALAPSLLALSGLKPDAVRQSVDQAFNFFRDYHGSEIKLTWRGDKRLYAGLLTSGIPSHQILQLLNSMAGDEEEAVRWAAIDLAFSSTLRSRLESAALSRAKSEWDNLLSSLGAIVDKAVAFDSGHPWLQREFLQLYAREHERTSKKPTLRKFSIYDFPHSRRLFGPLIGMPTNNLNGSMHPEVRGALIDAQRSIKRVLLVLPPIQVSSTGRHEASTTSTPPLGLGLIATHLSRTGHDVQLVDCHRYPQFYRNVSTHAHTFDLIGLNVVLSTVRSAHQLLKEIRRQTSRPVLVVGGPAANLNAWQFSAEDDEEWGSWDFAISNDAFENLTRLVTALDTQGPWPSSRYLIANENSSIVALRDVQSTSERVEVIHAVNHRSPLWETLNVDRRVYCGPTGRYEPAKTRSGSDTLYEAHVVMSQGCDWNCSFCTERKSLSGGERRRSVDSVLSELNGLARTYPNLRIQFIDDNLLPQVAAIDNLDKVSQAKAMEWADAFLKGLHSISQSHNELFVWRGIFRLEDFFHYEACWPGNSFVSMLVRSGCRMLAFGVEHGDEKRRRRLKAGTSYRNEDIVALFSRLKTAGIHTKAYFMLGGRSETRQTAEKTIAFALESGVTLAYFALYKEFVKATRELSKESLPEDEEAARYLSYSQLWPRWDEELLSETVGNQEKSNLQSTLSDEEVATYMQLADLGFRFDDLVKYNDYHSDTGPSASVLSLVTWNSSTEYFKAVEQAYFRFYLRPKFVDDYKTLIANGY</sequence>
<keyword evidence="5" id="KW-0411">Iron-sulfur</keyword>
<dbReference type="Gene3D" id="3.40.50.2000">
    <property type="entry name" value="Glycogen Phosphorylase B"/>
    <property type="match status" value="1"/>
</dbReference>
<evidence type="ECO:0000259" key="7">
    <source>
        <dbReference type="PROSITE" id="PS51918"/>
    </source>
</evidence>
<dbReference type="InterPro" id="IPR006158">
    <property type="entry name" value="Cobalamin-bd"/>
</dbReference>
<dbReference type="InterPro" id="IPR058240">
    <property type="entry name" value="rSAM_sf"/>
</dbReference>
<keyword evidence="4" id="KW-0408">Iron</keyword>
<dbReference type="RefSeq" id="WP_177062848.1">
    <property type="nucleotide sequence ID" value="NZ_JACAPS010000051.1"/>
</dbReference>
<evidence type="ECO:0000313" key="9">
    <source>
        <dbReference type="Proteomes" id="UP000520592"/>
    </source>
</evidence>
<dbReference type="Pfam" id="PF20706">
    <property type="entry name" value="GT4-conflict"/>
    <property type="match status" value="1"/>
</dbReference>
<dbReference type="Gene3D" id="3.80.30.20">
    <property type="entry name" value="tm_1862 like domain"/>
    <property type="match status" value="1"/>
</dbReference>
<comment type="caution">
    <text evidence="8">The sequence shown here is derived from an EMBL/GenBank/DDBJ whole genome shotgun (WGS) entry which is preliminary data.</text>
</comment>
<evidence type="ECO:0000256" key="4">
    <source>
        <dbReference type="ARBA" id="ARBA00023004"/>
    </source>
</evidence>
<name>A0A7Y7YBU2_9PSED</name>
<dbReference type="PANTHER" id="PTHR43409:SF7">
    <property type="entry name" value="BLL1977 PROTEIN"/>
    <property type="match status" value="1"/>
</dbReference>
<accession>A0A7Y7YBU2</accession>
<dbReference type="SFLD" id="SFLDG01082">
    <property type="entry name" value="B12-binding_domain_containing"/>
    <property type="match status" value="1"/>
</dbReference>
<dbReference type="PROSITE" id="PS51332">
    <property type="entry name" value="B12_BINDING"/>
    <property type="match status" value="1"/>
</dbReference>
<dbReference type="Pfam" id="PF02310">
    <property type="entry name" value="B12-binding"/>
    <property type="match status" value="1"/>
</dbReference>
<dbReference type="InterPro" id="IPR051198">
    <property type="entry name" value="BchE-like"/>
</dbReference>
<evidence type="ECO:0000313" key="8">
    <source>
        <dbReference type="EMBL" id="NWC33581.1"/>
    </source>
</evidence>
<gene>
    <name evidence="8" type="ORF">HX876_14360</name>
</gene>
<dbReference type="InterPro" id="IPR023404">
    <property type="entry name" value="rSAM_horseshoe"/>
</dbReference>
<proteinExistence type="predicted"/>
<dbReference type="GO" id="GO:0003824">
    <property type="term" value="F:catalytic activity"/>
    <property type="evidence" value="ECO:0007669"/>
    <property type="project" value="InterPro"/>
</dbReference>
<dbReference type="InterPro" id="IPR016024">
    <property type="entry name" value="ARM-type_fold"/>
</dbReference>
<keyword evidence="2" id="KW-0949">S-adenosyl-L-methionine</keyword>
<evidence type="ECO:0000256" key="1">
    <source>
        <dbReference type="ARBA" id="ARBA00001966"/>
    </source>
</evidence>
<evidence type="ECO:0000259" key="6">
    <source>
        <dbReference type="PROSITE" id="PS51332"/>
    </source>
</evidence>
<organism evidence="8 9">
    <name type="scientific">Pseudomonas gingeri</name>
    <dbReference type="NCBI Taxonomy" id="117681"/>
    <lineage>
        <taxon>Bacteria</taxon>
        <taxon>Pseudomonadati</taxon>
        <taxon>Pseudomonadota</taxon>
        <taxon>Gammaproteobacteria</taxon>
        <taxon>Pseudomonadales</taxon>
        <taxon>Pseudomonadaceae</taxon>
        <taxon>Pseudomonas</taxon>
    </lineage>
</organism>
<feature type="domain" description="Radical SAM core" evidence="7">
    <location>
        <begin position="1058"/>
        <end position="1299"/>
    </location>
</feature>
<dbReference type="GO" id="GO:0031419">
    <property type="term" value="F:cobalamin binding"/>
    <property type="evidence" value="ECO:0007669"/>
    <property type="project" value="InterPro"/>
</dbReference>
<dbReference type="PROSITE" id="PS51918">
    <property type="entry name" value="RADICAL_SAM"/>
    <property type="match status" value="1"/>
</dbReference>
<dbReference type="InterPro" id="IPR007197">
    <property type="entry name" value="rSAM"/>
</dbReference>
<evidence type="ECO:0000256" key="3">
    <source>
        <dbReference type="ARBA" id="ARBA00022723"/>
    </source>
</evidence>
<reference evidence="8 9" key="1">
    <citation type="submission" date="2020-04" db="EMBL/GenBank/DDBJ databases">
        <title>Molecular characterization of pseudomonads from Agaricus bisporus reveal novel blotch 2 pathogens in Western Europe.</title>
        <authorList>
            <person name="Taparia T."/>
            <person name="Krijger M."/>
            <person name="Haynes E."/>
            <person name="Elpinstone J.G."/>
            <person name="Noble R."/>
            <person name="Van Der Wolf J."/>
        </authorList>
    </citation>
    <scope>NUCLEOTIDE SEQUENCE [LARGE SCALE GENOMIC DNA]</scope>
    <source>
        <strain evidence="8 9">IPO3737</strain>
    </source>
</reference>
<dbReference type="GO" id="GO:0005829">
    <property type="term" value="C:cytosol"/>
    <property type="evidence" value="ECO:0007669"/>
    <property type="project" value="TreeGrafter"/>
</dbReference>
<evidence type="ECO:0000256" key="5">
    <source>
        <dbReference type="ARBA" id="ARBA00023014"/>
    </source>
</evidence>
<dbReference type="EMBL" id="JACAQD010000014">
    <property type="protein sequence ID" value="NWC33581.1"/>
    <property type="molecule type" value="Genomic_DNA"/>
</dbReference>
<comment type="cofactor">
    <cofactor evidence="1">
        <name>[4Fe-4S] cluster</name>
        <dbReference type="ChEBI" id="CHEBI:49883"/>
    </cofactor>
</comment>
<evidence type="ECO:0000256" key="2">
    <source>
        <dbReference type="ARBA" id="ARBA00022691"/>
    </source>
</evidence>
<dbReference type="InterPro" id="IPR006638">
    <property type="entry name" value="Elp3/MiaA/NifB-like_rSAM"/>
</dbReference>
<dbReference type="Pfam" id="PF04055">
    <property type="entry name" value="Radical_SAM"/>
    <property type="match status" value="1"/>
</dbReference>
<dbReference type="GO" id="GO:0046872">
    <property type="term" value="F:metal ion binding"/>
    <property type="evidence" value="ECO:0007669"/>
    <property type="project" value="UniProtKB-KW"/>
</dbReference>
<dbReference type="SFLD" id="SFLDS00029">
    <property type="entry name" value="Radical_SAM"/>
    <property type="match status" value="1"/>
</dbReference>
<dbReference type="SUPFAM" id="SSF102114">
    <property type="entry name" value="Radical SAM enzymes"/>
    <property type="match status" value="1"/>
</dbReference>
<dbReference type="SMART" id="SM00729">
    <property type="entry name" value="Elp3"/>
    <property type="match status" value="1"/>
</dbReference>
<feature type="domain" description="B12-binding" evidence="6">
    <location>
        <begin position="853"/>
        <end position="993"/>
    </location>
</feature>
<dbReference type="SUPFAM" id="SSF48371">
    <property type="entry name" value="ARM repeat"/>
    <property type="match status" value="1"/>
</dbReference>
<keyword evidence="3" id="KW-0479">Metal-binding</keyword>
<dbReference type="SUPFAM" id="SSF53756">
    <property type="entry name" value="UDP-Glycosyltransferase/glycogen phosphorylase"/>
    <property type="match status" value="1"/>
</dbReference>